<feature type="non-terminal residue" evidence="3">
    <location>
        <position position="85"/>
    </location>
</feature>
<dbReference type="OrthoDB" id="9040717at2759"/>
<dbReference type="GO" id="GO:0019882">
    <property type="term" value="P:antigen processing and presentation"/>
    <property type="evidence" value="ECO:0007669"/>
    <property type="project" value="InterPro"/>
</dbReference>
<dbReference type="Gene3D" id="3.10.320.10">
    <property type="entry name" value="Class II Histocompatibility Antigen, M Beta Chain, Chain B, domain 1"/>
    <property type="match status" value="1"/>
</dbReference>
<dbReference type="InterPro" id="IPR014745">
    <property type="entry name" value="MHC_II_a/b_N"/>
</dbReference>
<evidence type="ECO:0000259" key="2">
    <source>
        <dbReference type="SMART" id="SM00921"/>
    </source>
</evidence>
<dbReference type="SMART" id="SM00921">
    <property type="entry name" value="MHC_II_beta"/>
    <property type="match status" value="1"/>
</dbReference>
<dbReference type="SUPFAM" id="SSF54452">
    <property type="entry name" value="MHC antigen-recognition domain"/>
    <property type="match status" value="1"/>
</dbReference>
<dbReference type="AlphaFoldDB" id="V8N0N7"/>
<dbReference type="Pfam" id="PF00969">
    <property type="entry name" value="MHC_II_beta"/>
    <property type="match status" value="1"/>
</dbReference>
<comment type="caution">
    <text evidence="3">The sequence shown here is derived from an EMBL/GenBank/DDBJ whole genome shotgun (WGS) entry which is preliminary data.</text>
</comment>
<accession>V8N0N7</accession>
<evidence type="ECO:0000313" key="3">
    <source>
        <dbReference type="EMBL" id="ETE55874.1"/>
    </source>
</evidence>
<sequence length="85" mass="10317">FLNGTQRVRFLDRSFYDRQEIDYFDSDLGKFVAVTPLAQLDVDKWNGDEQWLQYQKAGVDRFCRRNYEIVSYEAPKREERMIGRR</sequence>
<gene>
    <name evidence="3" type="ORF">L345_18417</name>
</gene>
<dbReference type="InterPro" id="IPR011162">
    <property type="entry name" value="MHC_I/II-like_Ag-recog"/>
</dbReference>
<feature type="non-terminal residue" evidence="3">
    <location>
        <position position="1"/>
    </location>
</feature>
<feature type="domain" description="MHC class II beta chain N-terminal" evidence="2">
    <location>
        <begin position="1"/>
        <end position="71"/>
    </location>
</feature>
<dbReference type="EMBL" id="AZIM01076128">
    <property type="protein sequence ID" value="ETE55874.1"/>
    <property type="molecule type" value="Genomic_DNA"/>
</dbReference>
<dbReference type="GO" id="GO:0006955">
    <property type="term" value="P:immune response"/>
    <property type="evidence" value="ECO:0007669"/>
    <property type="project" value="InterPro"/>
</dbReference>
<protein>
    <recommendedName>
        <fullName evidence="2">MHC class II beta chain N-terminal domain-containing protein</fullName>
    </recommendedName>
</protein>
<keyword evidence="1" id="KW-0325">Glycoprotein</keyword>
<dbReference type="InterPro" id="IPR000353">
    <property type="entry name" value="MHC_II_b_N"/>
</dbReference>
<keyword evidence="4" id="KW-1185">Reference proteome</keyword>
<reference evidence="3 4" key="1">
    <citation type="journal article" date="2013" name="Proc. Natl. Acad. Sci. U.S.A.">
        <title>The king cobra genome reveals dynamic gene evolution and adaptation in the snake venom system.</title>
        <authorList>
            <person name="Vonk F.J."/>
            <person name="Casewell N.R."/>
            <person name="Henkel C.V."/>
            <person name="Heimberg A.M."/>
            <person name="Jansen H.J."/>
            <person name="McCleary R.J."/>
            <person name="Kerkkamp H.M."/>
            <person name="Vos R.A."/>
            <person name="Guerreiro I."/>
            <person name="Calvete J.J."/>
            <person name="Wuster W."/>
            <person name="Woods A.E."/>
            <person name="Logan J.M."/>
            <person name="Harrison R.A."/>
            <person name="Castoe T.A."/>
            <person name="de Koning A.P."/>
            <person name="Pollock D.D."/>
            <person name="Yandell M."/>
            <person name="Calderon D."/>
            <person name="Renjifo C."/>
            <person name="Currier R.B."/>
            <person name="Salgado D."/>
            <person name="Pla D."/>
            <person name="Sanz L."/>
            <person name="Hyder A.S."/>
            <person name="Ribeiro J.M."/>
            <person name="Arntzen J.W."/>
            <person name="van den Thillart G.E."/>
            <person name="Boetzer M."/>
            <person name="Pirovano W."/>
            <person name="Dirks R.P."/>
            <person name="Spaink H.P."/>
            <person name="Duboule D."/>
            <person name="McGlinn E."/>
            <person name="Kini R.M."/>
            <person name="Richardson M.K."/>
        </authorList>
    </citation>
    <scope>NUCLEOTIDE SEQUENCE</scope>
    <source>
        <tissue evidence="3">Blood</tissue>
    </source>
</reference>
<proteinExistence type="predicted"/>
<evidence type="ECO:0000313" key="4">
    <source>
        <dbReference type="Proteomes" id="UP000018936"/>
    </source>
</evidence>
<evidence type="ECO:0000256" key="1">
    <source>
        <dbReference type="ARBA" id="ARBA00023180"/>
    </source>
</evidence>
<name>V8N0N7_OPHHA</name>
<dbReference type="Proteomes" id="UP000018936">
    <property type="component" value="Unassembled WGS sequence"/>
</dbReference>
<organism evidence="3 4">
    <name type="scientific">Ophiophagus hannah</name>
    <name type="common">King cobra</name>
    <name type="synonym">Naja hannah</name>
    <dbReference type="NCBI Taxonomy" id="8665"/>
    <lineage>
        <taxon>Eukaryota</taxon>
        <taxon>Metazoa</taxon>
        <taxon>Chordata</taxon>
        <taxon>Craniata</taxon>
        <taxon>Vertebrata</taxon>
        <taxon>Euteleostomi</taxon>
        <taxon>Lepidosauria</taxon>
        <taxon>Squamata</taxon>
        <taxon>Bifurcata</taxon>
        <taxon>Unidentata</taxon>
        <taxon>Episquamata</taxon>
        <taxon>Toxicofera</taxon>
        <taxon>Serpentes</taxon>
        <taxon>Colubroidea</taxon>
        <taxon>Elapidae</taxon>
        <taxon>Elapinae</taxon>
        <taxon>Ophiophagus</taxon>
    </lineage>
</organism>
<dbReference type="GO" id="GO:0042613">
    <property type="term" value="C:MHC class II protein complex"/>
    <property type="evidence" value="ECO:0007669"/>
    <property type="project" value="InterPro"/>
</dbReference>